<protein>
    <recommendedName>
        <fullName evidence="4">Type-4 uracil-DNA glycosylase</fullName>
        <ecNumber evidence="3">3.2.2.27</ecNumber>
    </recommendedName>
</protein>
<keyword evidence="5" id="KW-0004">4Fe-4S</keyword>
<evidence type="ECO:0000256" key="5">
    <source>
        <dbReference type="ARBA" id="ARBA00022485"/>
    </source>
</evidence>
<dbReference type="PANTHER" id="PTHR33693">
    <property type="entry name" value="TYPE-5 URACIL-DNA GLYCOSYLASE"/>
    <property type="match status" value="1"/>
</dbReference>
<keyword evidence="9" id="KW-0408">Iron</keyword>
<dbReference type="Pfam" id="PF03167">
    <property type="entry name" value="UDG"/>
    <property type="match status" value="1"/>
</dbReference>
<keyword evidence="11" id="KW-0234">DNA repair</keyword>
<sequence length="164" mass="18588">RKNAVPGEGNLGAELVFIGEAPGRDEDIQGRPFVGRAGKLLTKIINAMQFEREDVYIANIIKCRPPENRTPHKGEIEKCQSYLLQQLEMIKPRVIVTLGRVAADFFIRSSLGMTALRGNFHEFGNTQVMPTFHPSYLIRNEGNKAIRKMVWEDMQKVMAFLGKK</sequence>
<dbReference type="GO" id="GO:0051539">
    <property type="term" value="F:4 iron, 4 sulfur cluster binding"/>
    <property type="evidence" value="ECO:0007669"/>
    <property type="project" value="UniProtKB-KW"/>
</dbReference>
<dbReference type="InterPro" id="IPR005122">
    <property type="entry name" value="Uracil-DNA_glycosylase-like"/>
</dbReference>
<comment type="similarity">
    <text evidence="2">Belongs to the uracil-DNA glycosylase (UDG) superfamily. Type 4 (UDGa) family.</text>
</comment>
<evidence type="ECO:0000313" key="13">
    <source>
        <dbReference type="EMBL" id="GAH40682.1"/>
    </source>
</evidence>
<dbReference type="SUPFAM" id="SSF52141">
    <property type="entry name" value="Uracil-DNA glycosylase-like"/>
    <property type="match status" value="1"/>
</dbReference>
<organism evidence="13">
    <name type="scientific">marine sediment metagenome</name>
    <dbReference type="NCBI Taxonomy" id="412755"/>
    <lineage>
        <taxon>unclassified sequences</taxon>
        <taxon>metagenomes</taxon>
        <taxon>ecological metagenomes</taxon>
    </lineage>
</organism>
<keyword evidence="10" id="KW-0411">Iron-sulfur</keyword>
<evidence type="ECO:0000256" key="1">
    <source>
        <dbReference type="ARBA" id="ARBA00001400"/>
    </source>
</evidence>
<evidence type="ECO:0000256" key="11">
    <source>
        <dbReference type="ARBA" id="ARBA00023204"/>
    </source>
</evidence>
<gene>
    <name evidence="13" type="ORF">S03H2_16435</name>
</gene>
<dbReference type="GO" id="GO:0046872">
    <property type="term" value="F:metal ion binding"/>
    <property type="evidence" value="ECO:0007669"/>
    <property type="project" value="UniProtKB-KW"/>
</dbReference>
<dbReference type="InterPro" id="IPR005273">
    <property type="entry name" value="Ura-DNA_glyco_family4"/>
</dbReference>
<dbReference type="EMBL" id="BARU01008394">
    <property type="protein sequence ID" value="GAH40682.1"/>
    <property type="molecule type" value="Genomic_DNA"/>
</dbReference>
<dbReference type="GO" id="GO:0006281">
    <property type="term" value="P:DNA repair"/>
    <property type="evidence" value="ECO:0007669"/>
    <property type="project" value="UniProtKB-KW"/>
</dbReference>
<evidence type="ECO:0000256" key="10">
    <source>
        <dbReference type="ARBA" id="ARBA00023014"/>
    </source>
</evidence>
<keyword evidence="8" id="KW-0378">Hydrolase</keyword>
<evidence type="ECO:0000256" key="6">
    <source>
        <dbReference type="ARBA" id="ARBA00022723"/>
    </source>
</evidence>
<comment type="caution">
    <text evidence="13">The sequence shown here is derived from an EMBL/GenBank/DDBJ whole genome shotgun (WGS) entry which is preliminary data.</text>
</comment>
<dbReference type="Gene3D" id="3.40.470.10">
    <property type="entry name" value="Uracil-DNA glycosylase-like domain"/>
    <property type="match status" value="1"/>
</dbReference>
<feature type="non-terminal residue" evidence="13">
    <location>
        <position position="1"/>
    </location>
</feature>
<dbReference type="GO" id="GO:0004844">
    <property type="term" value="F:uracil DNA N-glycosylase activity"/>
    <property type="evidence" value="ECO:0007669"/>
    <property type="project" value="UniProtKB-EC"/>
</dbReference>
<comment type="catalytic activity">
    <reaction evidence="1">
        <text>Hydrolyzes single-stranded DNA or mismatched double-stranded DNA and polynucleotides, releasing free uracil.</text>
        <dbReference type="EC" id="3.2.2.27"/>
    </reaction>
</comment>
<name>X1F6X7_9ZZZZ</name>
<evidence type="ECO:0000256" key="2">
    <source>
        <dbReference type="ARBA" id="ARBA00006521"/>
    </source>
</evidence>
<feature type="domain" description="Uracil-DNA glycosylase-like" evidence="12">
    <location>
        <begin position="6"/>
        <end position="155"/>
    </location>
</feature>
<evidence type="ECO:0000259" key="12">
    <source>
        <dbReference type="SMART" id="SM00986"/>
    </source>
</evidence>
<evidence type="ECO:0000256" key="3">
    <source>
        <dbReference type="ARBA" id="ARBA00012030"/>
    </source>
</evidence>
<evidence type="ECO:0000256" key="8">
    <source>
        <dbReference type="ARBA" id="ARBA00022801"/>
    </source>
</evidence>
<dbReference type="PANTHER" id="PTHR33693:SF1">
    <property type="entry name" value="TYPE-4 URACIL-DNA GLYCOSYLASE"/>
    <property type="match status" value="1"/>
</dbReference>
<keyword evidence="7" id="KW-0227">DNA damage</keyword>
<reference evidence="13" key="1">
    <citation type="journal article" date="2014" name="Front. Microbiol.">
        <title>High frequency of phylogenetically diverse reductive dehalogenase-homologous genes in deep subseafloor sedimentary metagenomes.</title>
        <authorList>
            <person name="Kawai M."/>
            <person name="Futagami T."/>
            <person name="Toyoda A."/>
            <person name="Takaki Y."/>
            <person name="Nishi S."/>
            <person name="Hori S."/>
            <person name="Arai W."/>
            <person name="Tsubouchi T."/>
            <person name="Morono Y."/>
            <person name="Uchiyama I."/>
            <person name="Ito T."/>
            <person name="Fujiyama A."/>
            <person name="Inagaki F."/>
            <person name="Takami H."/>
        </authorList>
    </citation>
    <scope>NUCLEOTIDE SEQUENCE</scope>
    <source>
        <strain evidence="13">Expedition CK06-06</strain>
    </source>
</reference>
<evidence type="ECO:0000256" key="4">
    <source>
        <dbReference type="ARBA" id="ARBA00019403"/>
    </source>
</evidence>
<dbReference type="InterPro" id="IPR051536">
    <property type="entry name" value="UDG_Type-4/5"/>
</dbReference>
<proteinExistence type="inferred from homology"/>
<accession>X1F6X7</accession>
<evidence type="ECO:0000256" key="7">
    <source>
        <dbReference type="ARBA" id="ARBA00022763"/>
    </source>
</evidence>
<dbReference type="AlphaFoldDB" id="X1F6X7"/>
<evidence type="ECO:0000256" key="9">
    <source>
        <dbReference type="ARBA" id="ARBA00023004"/>
    </source>
</evidence>
<dbReference type="SMART" id="SM00986">
    <property type="entry name" value="UDG"/>
    <property type="match status" value="1"/>
</dbReference>
<dbReference type="EC" id="3.2.2.27" evidence="3"/>
<dbReference type="CDD" id="cd10030">
    <property type="entry name" value="UDG-F4_TTUDGA_SPO1dp_like"/>
    <property type="match status" value="1"/>
</dbReference>
<dbReference type="SMART" id="SM00987">
    <property type="entry name" value="UreE_C"/>
    <property type="match status" value="1"/>
</dbReference>
<keyword evidence="6" id="KW-0479">Metal-binding</keyword>
<dbReference type="NCBIfam" id="TIGR00758">
    <property type="entry name" value="UDG_fam4"/>
    <property type="match status" value="1"/>
</dbReference>
<dbReference type="InterPro" id="IPR036895">
    <property type="entry name" value="Uracil-DNA_glycosylase-like_sf"/>
</dbReference>